<dbReference type="RefSeq" id="WP_101532075.1">
    <property type="nucleotide sequence ID" value="NZ_JBFHIU010000061.1"/>
</dbReference>
<accession>A0A2N5XWV9</accession>
<dbReference type="Pfam" id="PF04230">
    <property type="entry name" value="PS_pyruv_trans"/>
    <property type="match status" value="1"/>
</dbReference>
<dbReference type="OrthoDB" id="1123495at2"/>
<keyword evidence="3" id="KW-1185">Reference proteome</keyword>
<evidence type="ECO:0000313" key="3">
    <source>
        <dbReference type="Proteomes" id="UP000234881"/>
    </source>
</evidence>
<reference evidence="2 3" key="1">
    <citation type="submission" date="2018-01" db="EMBL/GenBank/DDBJ databases">
        <title>The draft genome sequence of Cohaesibacter sp. H1304.</title>
        <authorList>
            <person name="Wang N.-N."/>
            <person name="Du Z.-J."/>
        </authorList>
    </citation>
    <scope>NUCLEOTIDE SEQUENCE [LARGE SCALE GENOMIC DNA]</scope>
    <source>
        <strain evidence="2 3">H1304</strain>
    </source>
</reference>
<dbReference type="EMBL" id="PKUQ01000001">
    <property type="protein sequence ID" value="PLW78993.1"/>
    <property type="molecule type" value="Genomic_DNA"/>
</dbReference>
<protein>
    <recommendedName>
        <fullName evidence="1">Polysaccharide pyruvyl transferase domain-containing protein</fullName>
    </recommendedName>
</protein>
<sequence length="328" mass="37029">MHLKACLFNDTSDENHHGCNLVVNNLLSGLSRNNISVTKRFPTRCKFWKNRDLSRTLNEFDLIIINGEGTLHDESNYGERLLQIVNLTNRPTYLINSSYYNNPPEWAAYLTKFRAIFTRDSQSANDISRLIGKEVPWMPDLSLLKPFSPQPTANRQGTICGDSVIDDITEQLMAWSQADNTDFLPIMSSPIRIIPGRTGLKRRINVSTSTISRLIANRLSGQGNYKKQHADYIDAISKSSQHITGRFHGVCISLMTRTPFLGIESNIPKISRMLDDIGLGQERILTEISKTTIYGDVAFSVDELAMINAYIEKARSQFDQFVTIAHQG</sequence>
<organism evidence="2 3">
    <name type="scientific">Cohaesibacter celericrescens</name>
    <dbReference type="NCBI Taxonomy" id="2067669"/>
    <lineage>
        <taxon>Bacteria</taxon>
        <taxon>Pseudomonadati</taxon>
        <taxon>Pseudomonadota</taxon>
        <taxon>Alphaproteobacteria</taxon>
        <taxon>Hyphomicrobiales</taxon>
        <taxon>Cohaesibacteraceae</taxon>
    </lineage>
</organism>
<dbReference type="AlphaFoldDB" id="A0A2N5XWV9"/>
<name>A0A2N5XWV9_9HYPH</name>
<feature type="domain" description="Polysaccharide pyruvyl transferase" evidence="1">
    <location>
        <begin position="45"/>
        <end position="264"/>
    </location>
</feature>
<dbReference type="InterPro" id="IPR007345">
    <property type="entry name" value="Polysacch_pyruvyl_Trfase"/>
</dbReference>
<evidence type="ECO:0000313" key="2">
    <source>
        <dbReference type="EMBL" id="PLW78993.1"/>
    </source>
</evidence>
<gene>
    <name evidence="2" type="ORF">C0081_01790</name>
</gene>
<dbReference type="Proteomes" id="UP000234881">
    <property type="component" value="Unassembled WGS sequence"/>
</dbReference>
<comment type="caution">
    <text evidence="2">The sequence shown here is derived from an EMBL/GenBank/DDBJ whole genome shotgun (WGS) entry which is preliminary data.</text>
</comment>
<proteinExistence type="predicted"/>
<evidence type="ECO:0000259" key="1">
    <source>
        <dbReference type="Pfam" id="PF04230"/>
    </source>
</evidence>
<dbReference type="PANTHER" id="PTHR36836:SF1">
    <property type="entry name" value="COLANIC ACID BIOSYNTHESIS PROTEIN WCAK"/>
    <property type="match status" value="1"/>
</dbReference>
<dbReference type="PANTHER" id="PTHR36836">
    <property type="entry name" value="COLANIC ACID BIOSYNTHESIS PROTEIN WCAK"/>
    <property type="match status" value="1"/>
</dbReference>